<reference evidence="2" key="1">
    <citation type="submission" date="2021-02" db="EMBL/GenBank/DDBJ databases">
        <authorList>
            <person name="Nowell W R."/>
        </authorList>
    </citation>
    <scope>NUCLEOTIDE SEQUENCE</scope>
</reference>
<dbReference type="EMBL" id="CAJOBG010078223">
    <property type="protein sequence ID" value="CAF4621689.1"/>
    <property type="molecule type" value="Genomic_DNA"/>
</dbReference>
<name>A0A821DJ01_9BILA</name>
<sequence>TARQKHTITKRETKGLEQKIEYLTRKLYKLTTDTKKAEEDNAKATANLQLMNKENTKLEKVVDDKRALSIVLDEQLRSSLNSFSS</sequence>
<feature type="coiled-coil region" evidence="1">
    <location>
        <begin position="34"/>
        <end position="61"/>
    </location>
</feature>
<proteinExistence type="predicted"/>
<comment type="caution">
    <text evidence="2">The sequence shown here is derived from an EMBL/GenBank/DDBJ whole genome shotgun (WGS) entry which is preliminary data.</text>
</comment>
<protein>
    <submittedName>
        <fullName evidence="2">Uncharacterized protein</fullName>
    </submittedName>
</protein>
<gene>
    <name evidence="2" type="ORF">OVN521_LOCUS45937</name>
</gene>
<organism evidence="2 3">
    <name type="scientific">Rotaria magnacalcarata</name>
    <dbReference type="NCBI Taxonomy" id="392030"/>
    <lineage>
        <taxon>Eukaryota</taxon>
        <taxon>Metazoa</taxon>
        <taxon>Spiralia</taxon>
        <taxon>Gnathifera</taxon>
        <taxon>Rotifera</taxon>
        <taxon>Eurotatoria</taxon>
        <taxon>Bdelloidea</taxon>
        <taxon>Philodinida</taxon>
        <taxon>Philodinidae</taxon>
        <taxon>Rotaria</taxon>
    </lineage>
</organism>
<dbReference type="Proteomes" id="UP000663866">
    <property type="component" value="Unassembled WGS sequence"/>
</dbReference>
<keyword evidence="1" id="KW-0175">Coiled coil</keyword>
<evidence type="ECO:0000313" key="2">
    <source>
        <dbReference type="EMBL" id="CAF4621689.1"/>
    </source>
</evidence>
<dbReference type="AlphaFoldDB" id="A0A821DJ01"/>
<accession>A0A821DJ01</accession>
<feature type="non-terminal residue" evidence="2">
    <location>
        <position position="1"/>
    </location>
</feature>
<evidence type="ECO:0000256" key="1">
    <source>
        <dbReference type="SAM" id="Coils"/>
    </source>
</evidence>
<evidence type="ECO:0000313" key="3">
    <source>
        <dbReference type="Proteomes" id="UP000663866"/>
    </source>
</evidence>
<feature type="non-terminal residue" evidence="2">
    <location>
        <position position="85"/>
    </location>
</feature>
<keyword evidence="3" id="KW-1185">Reference proteome</keyword>